<accession>A0A285CS63</accession>
<reference evidence="1 2" key="1">
    <citation type="submission" date="2017-08" db="EMBL/GenBank/DDBJ databases">
        <authorList>
            <person name="de Groot N.N."/>
        </authorList>
    </citation>
    <scope>NUCLEOTIDE SEQUENCE [LARGE SCALE GENOMIC DNA]</scope>
    <source>
        <strain evidence="1 2">JC228</strain>
    </source>
</reference>
<protein>
    <submittedName>
        <fullName evidence="1">Uncharacterized protein</fullName>
    </submittedName>
</protein>
<organism evidence="1 2">
    <name type="scientific">Bacillus oleivorans</name>
    <dbReference type="NCBI Taxonomy" id="1448271"/>
    <lineage>
        <taxon>Bacteria</taxon>
        <taxon>Bacillati</taxon>
        <taxon>Bacillota</taxon>
        <taxon>Bacilli</taxon>
        <taxon>Bacillales</taxon>
        <taxon>Bacillaceae</taxon>
        <taxon>Bacillus</taxon>
    </lineage>
</organism>
<proteinExistence type="predicted"/>
<dbReference type="EMBL" id="OAOP01000003">
    <property type="protein sequence ID" value="SNX69803.1"/>
    <property type="molecule type" value="Genomic_DNA"/>
</dbReference>
<dbReference type="RefSeq" id="WP_097158161.1">
    <property type="nucleotide sequence ID" value="NZ_JBEPMQ010000002.1"/>
</dbReference>
<dbReference type="Proteomes" id="UP000219546">
    <property type="component" value="Unassembled WGS sequence"/>
</dbReference>
<dbReference type="AlphaFoldDB" id="A0A285CS63"/>
<keyword evidence="2" id="KW-1185">Reference proteome</keyword>
<gene>
    <name evidence="1" type="ORF">SAMN05877753_103237</name>
</gene>
<name>A0A285CS63_9BACI</name>
<evidence type="ECO:0000313" key="2">
    <source>
        <dbReference type="Proteomes" id="UP000219546"/>
    </source>
</evidence>
<sequence length="92" mass="11069">MESPEEQLERFIISSKEIIGNEGVKEIEHFFNHREYEMAFEGLLIELTTIGKYPKVFNFSDWKMLGERYHLDKEAVFAVDIWEKFIEWGKSY</sequence>
<evidence type="ECO:0000313" key="1">
    <source>
        <dbReference type="EMBL" id="SNX69803.1"/>
    </source>
</evidence>
<dbReference type="OrthoDB" id="2990178at2"/>